<dbReference type="EMBL" id="QLTT01000010">
    <property type="protein sequence ID" value="RAS61210.1"/>
    <property type="molecule type" value="Genomic_DNA"/>
</dbReference>
<dbReference type="Pfam" id="PF10898">
    <property type="entry name" value="DUF2716"/>
    <property type="match status" value="1"/>
</dbReference>
<proteinExistence type="predicted"/>
<reference evidence="1 2" key="1">
    <citation type="submission" date="2018-06" db="EMBL/GenBank/DDBJ databases">
        <title>Genomic Encyclopedia of Type Strains, Phase IV (KMG-IV): sequencing the most valuable type-strain genomes for metagenomic binning, comparative biology and taxonomic classification.</title>
        <authorList>
            <person name="Goeker M."/>
        </authorList>
    </citation>
    <scope>NUCLEOTIDE SEQUENCE [LARGE SCALE GENOMIC DNA]</scope>
    <source>
        <strain evidence="1 2">DSM 45479</strain>
    </source>
</reference>
<gene>
    <name evidence="1" type="ORF">C8D87_110158</name>
</gene>
<protein>
    <submittedName>
        <fullName evidence="1">Uncharacterized protein DUF2716</fullName>
    </submittedName>
</protein>
<sequence length="180" mass="20080">MAEHRFRELTTIRKFRWAPGGAHPTTRPIRPVGEVEYADLLDRFRRKFTFRPSTHTFPALAEPEDSVTWAEHLDAAAEIQAIAACTAPGELIFSADPYHLGSAADLRRVDGPGQPRWREPVAGDGDYAINTTFDLRFGTFAHPWEDSLCVWGADLLQETQGSAGRVLPRLRTGGRVNRAN</sequence>
<dbReference type="InterPro" id="IPR020323">
    <property type="entry name" value="DUF2716"/>
</dbReference>
<comment type="caution">
    <text evidence="1">The sequence shown here is derived from an EMBL/GenBank/DDBJ whole genome shotgun (WGS) entry which is preliminary data.</text>
</comment>
<accession>A0ABX9E2J2</accession>
<organism evidence="1 2">
    <name type="scientific">Lentzea atacamensis</name>
    <dbReference type="NCBI Taxonomy" id="531938"/>
    <lineage>
        <taxon>Bacteria</taxon>
        <taxon>Bacillati</taxon>
        <taxon>Actinomycetota</taxon>
        <taxon>Actinomycetes</taxon>
        <taxon>Pseudonocardiales</taxon>
        <taxon>Pseudonocardiaceae</taxon>
        <taxon>Lentzea</taxon>
    </lineage>
</organism>
<evidence type="ECO:0000313" key="1">
    <source>
        <dbReference type="EMBL" id="RAS61210.1"/>
    </source>
</evidence>
<keyword evidence="2" id="KW-1185">Reference proteome</keyword>
<name>A0ABX9E2J2_9PSEU</name>
<evidence type="ECO:0000313" key="2">
    <source>
        <dbReference type="Proteomes" id="UP000248714"/>
    </source>
</evidence>
<dbReference type="Proteomes" id="UP000248714">
    <property type="component" value="Unassembled WGS sequence"/>
</dbReference>
<dbReference type="RefSeq" id="WP_215732585.1">
    <property type="nucleotide sequence ID" value="NZ_QLTT01000010.1"/>
</dbReference>